<dbReference type="PROSITE" id="PS51900">
    <property type="entry name" value="CB"/>
    <property type="match status" value="1"/>
</dbReference>
<dbReference type="GO" id="GO:0015074">
    <property type="term" value="P:DNA integration"/>
    <property type="evidence" value="ECO:0007669"/>
    <property type="project" value="UniProtKB-KW"/>
</dbReference>
<gene>
    <name evidence="8" type="ORF">D9R14_16200</name>
</gene>
<keyword evidence="4" id="KW-0233">DNA recombination</keyword>
<dbReference type="Gene3D" id="1.10.443.10">
    <property type="entry name" value="Intergrase catalytic core"/>
    <property type="match status" value="1"/>
</dbReference>
<dbReference type="EMBL" id="RCTF01000014">
    <property type="protein sequence ID" value="RLP75831.1"/>
    <property type="molecule type" value="Genomic_DNA"/>
</dbReference>
<accession>A0A3L7A8C7</accession>
<keyword evidence="2" id="KW-0229">DNA integration</keyword>
<dbReference type="PANTHER" id="PTHR30629:SF2">
    <property type="entry name" value="PROPHAGE INTEGRASE INTS-RELATED"/>
    <property type="match status" value="1"/>
</dbReference>
<evidence type="ECO:0000259" key="6">
    <source>
        <dbReference type="PROSITE" id="PS51898"/>
    </source>
</evidence>
<reference evidence="8 9" key="1">
    <citation type="submission" date="2018-10" db="EMBL/GenBank/DDBJ databases">
        <title>Xanthobacter tagetidis genome sequencing and assembly.</title>
        <authorList>
            <person name="Maclea K.S."/>
            <person name="Goen A.E."/>
            <person name="Fatima S.A."/>
        </authorList>
    </citation>
    <scope>NUCLEOTIDE SEQUENCE [LARGE SCALE GENOMIC DNA]</scope>
    <source>
        <strain evidence="8 9">ATCC 700314</strain>
    </source>
</reference>
<evidence type="ECO:0000259" key="7">
    <source>
        <dbReference type="PROSITE" id="PS51900"/>
    </source>
</evidence>
<keyword evidence="3 5" id="KW-0238">DNA-binding</keyword>
<feature type="domain" description="Tyr recombinase" evidence="6">
    <location>
        <begin position="210"/>
        <end position="384"/>
    </location>
</feature>
<dbReference type="PROSITE" id="PS51898">
    <property type="entry name" value="TYR_RECOMBINASE"/>
    <property type="match status" value="1"/>
</dbReference>
<dbReference type="GO" id="GO:0003677">
    <property type="term" value="F:DNA binding"/>
    <property type="evidence" value="ECO:0007669"/>
    <property type="project" value="UniProtKB-UniRule"/>
</dbReference>
<dbReference type="CDD" id="cd00801">
    <property type="entry name" value="INT_P4_C"/>
    <property type="match status" value="1"/>
</dbReference>
<dbReference type="InterPro" id="IPR025166">
    <property type="entry name" value="Integrase_DNA_bind_dom"/>
</dbReference>
<dbReference type="Pfam" id="PF22022">
    <property type="entry name" value="Phage_int_M"/>
    <property type="match status" value="1"/>
</dbReference>
<evidence type="ECO:0000256" key="4">
    <source>
        <dbReference type="ARBA" id="ARBA00023172"/>
    </source>
</evidence>
<proteinExistence type="inferred from homology"/>
<evidence type="ECO:0000256" key="1">
    <source>
        <dbReference type="ARBA" id="ARBA00008857"/>
    </source>
</evidence>
<dbReference type="Pfam" id="PF00589">
    <property type="entry name" value="Phage_integrase"/>
    <property type="match status" value="1"/>
</dbReference>
<comment type="similarity">
    <text evidence="1">Belongs to the 'phage' integrase family.</text>
</comment>
<dbReference type="InterPro" id="IPR044068">
    <property type="entry name" value="CB"/>
</dbReference>
<dbReference type="InterPro" id="IPR010998">
    <property type="entry name" value="Integrase_recombinase_N"/>
</dbReference>
<dbReference type="Gene3D" id="3.30.160.390">
    <property type="entry name" value="Integrase, DNA-binding domain"/>
    <property type="match status" value="1"/>
</dbReference>
<comment type="caution">
    <text evidence="8">The sequence shown here is derived from an EMBL/GenBank/DDBJ whole genome shotgun (WGS) entry which is preliminary data.</text>
</comment>
<dbReference type="InterPro" id="IPR011010">
    <property type="entry name" value="DNA_brk_join_enz"/>
</dbReference>
<evidence type="ECO:0000256" key="3">
    <source>
        <dbReference type="ARBA" id="ARBA00023125"/>
    </source>
</evidence>
<dbReference type="GO" id="GO:0006310">
    <property type="term" value="P:DNA recombination"/>
    <property type="evidence" value="ECO:0007669"/>
    <property type="project" value="UniProtKB-KW"/>
</dbReference>
<evidence type="ECO:0000313" key="9">
    <source>
        <dbReference type="Proteomes" id="UP000269692"/>
    </source>
</evidence>
<dbReference type="InterPro" id="IPR038488">
    <property type="entry name" value="Integrase_DNA-bd_sf"/>
</dbReference>
<name>A0A3L7A8C7_9HYPH</name>
<dbReference type="RefSeq" id="WP_121624389.1">
    <property type="nucleotide sequence ID" value="NZ_JACIIW010000003.1"/>
</dbReference>
<dbReference type="PANTHER" id="PTHR30629">
    <property type="entry name" value="PROPHAGE INTEGRASE"/>
    <property type="match status" value="1"/>
</dbReference>
<dbReference type="AlphaFoldDB" id="A0A3L7A8C7"/>
<feature type="domain" description="Core-binding (CB)" evidence="7">
    <location>
        <begin position="98"/>
        <end position="179"/>
    </location>
</feature>
<evidence type="ECO:0000256" key="5">
    <source>
        <dbReference type="PROSITE-ProRule" id="PRU01248"/>
    </source>
</evidence>
<sequence>MGKLTVKRVAGLKDMGRYGDGQGLFLQVTATGTKSWLYRWERDGRERCMGLGSVHDVDLEEARDLARDMRRLVRAGRDPVAERRAEREQRKAEARKLLLFRDAATQYFDSHERKWASRKTREVFLARLKTFVYPHIGALAVSDINTQDVLKVLEPIWHSRTETASRVRGYIEAILAFATVKGYRTGDNPARWAGHLREALPSPAAIAPDQHYAALPVKEVAAFFARVTTMGGMAALALRFTILTAARTNETIGATWDEIDLERGLWTIPAARMKMRRDHRVPLSQAAIELLKAVPHEKGNAHVFAGMRKGSGLSNVAMLGLLKVRMGVTDITVHGFRSTFRDWAGDHTEFPREVVEAALAHAVGDATEQAYRRSDALERRRVLMEAWADYCLGKAPTSNVLPMQRAAGS</sequence>
<dbReference type="InterPro" id="IPR013762">
    <property type="entry name" value="Integrase-like_cat_sf"/>
</dbReference>
<dbReference type="SUPFAM" id="SSF56349">
    <property type="entry name" value="DNA breaking-rejoining enzymes"/>
    <property type="match status" value="1"/>
</dbReference>
<dbReference type="Gene3D" id="1.10.150.130">
    <property type="match status" value="1"/>
</dbReference>
<organism evidence="8 9">
    <name type="scientific">Xanthobacter tagetidis</name>
    <dbReference type="NCBI Taxonomy" id="60216"/>
    <lineage>
        <taxon>Bacteria</taxon>
        <taxon>Pseudomonadati</taxon>
        <taxon>Pseudomonadota</taxon>
        <taxon>Alphaproteobacteria</taxon>
        <taxon>Hyphomicrobiales</taxon>
        <taxon>Xanthobacteraceae</taxon>
        <taxon>Xanthobacter</taxon>
    </lineage>
</organism>
<dbReference type="Pfam" id="PF13356">
    <property type="entry name" value="Arm-DNA-bind_3"/>
    <property type="match status" value="1"/>
</dbReference>
<dbReference type="OrthoDB" id="9795573at2"/>
<dbReference type="InterPro" id="IPR002104">
    <property type="entry name" value="Integrase_catalytic"/>
</dbReference>
<protein>
    <submittedName>
        <fullName evidence="8">Site-specific integrase</fullName>
    </submittedName>
</protein>
<evidence type="ECO:0000256" key="2">
    <source>
        <dbReference type="ARBA" id="ARBA00022908"/>
    </source>
</evidence>
<evidence type="ECO:0000313" key="8">
    <source>
        <dbReference type="EMBL" id="RLP75831.1"/>
    </source>
</evidence>
<keyword evidence="9" id="KW-1185">Reference proteome</keyword>
<dbReference type="Proteomes" id="UP000269692">
    <property type="component" value="Unassembled WGS sequence"/>
</dbReference>
<dbReference type="InterPro" id="IPR050808">
    <property type="entry name" value="Phage_Integrase"/>
</dbReference>
<dbReference type="InterPro" id="IPR053876">
    <property type="entry name" value="Phage_int_M"/>
</dbReference>